<dbReference type="EMBL" id="RHJS01000002">
    <property type="protein sequence ID" value="RRK31359.1"/>
    <property type="molecule type" value="Genomic_DNA"/>
</dbReference>
<evidence type="ECO:0000313" key="3">
    <source>
        <dbReference type="Proteomes" id="UP000274920"/>
    </source>
</evidence>
<dbReference type="InterPro" id="IPR007345">
    <property type="entry name" value="Polysacch_pyruvyl_Trfase"/>
</dbReference>
<gene>
    <name evidence="2" type="ORF">EBB54_08280</name>
</gene>
<organism evidence="2 3">
    <name type="scientific">Schaedlerella arabinosiphila</name>
    <dbReference type="NCBI Taxonomy" id="2044587"/>
    <lineage>
        <taxon>Bacteria</taxon>
        <taxon>Bacillati</taxon>
        <taxon>Bacillota</taxon>
        <taxon>Clostridia</taxon>
        <taxon>Lachnospirales</taxon>
        <taxon>Lachnospiraceae</taxon>
        <taxon>Schaedlerella</taxon>
    </lineage>
</organism>
<evidence type="ECO:0000313" key="2">
    <source>
        <dbReference type="EMBL" id="RRK31359.1"/>
    </source>
</evidence>
<comment type="caution">
    <text evidence="2">The sequence shown here is derived from an EMBL/GenBank/DDBJ whole genome shotgun (WGS) entry which is preliminary data.</text>
</comment>
<accession>A0A3R8R3I3</accession>
<proteinExistence type="predicted"/>
<keyword evidence="3" id="KW-1185">Reference proteome</keyword>
<dbReference type="AlphaFoldDB" id="A0A3R8R3I3"/>
<dbReference type="Pfam" id="PF04230">
    <property type="entry name" value="PS_pyruv_trans"/>
    <property type="match status" value="1"/>
</dbReference>
<protein>
    <recommendedName>
        <fullName evidence="1">Polysaccharide pyruvyl transferase domain-containing protein</fullName>
    </recommendedName>
</protein>
<name>A0A3R8R3I3_9FIRM</name>
<sequence length="363" mass="43036">MIQMLLELLKVFLQKIGVYYKYQFIIKGEKYKDIYLKYKNEKKIYFFLTPTYGNLGDQAIEIATIEFIKKYFYEYSIINIHLQETFYKMKAVLRTIDPKDLVFIQGGGNFGNLYKSVEVSRRFIVRKIKKNTIIILPSTIYFTNSLKGKIELKRSQYIYNKNHQLVITTREKYSYSFSEKYFDKCKNIMFPDMVFFLANRYKKAFEELSRDRILICFRKDTESVIESDRDSLISHIYNLYEGVHIIDTQLFRSISDNIKGIEVESMIKEFKSAKLIITDRLHGLIFSIITNTPCIVLPSLDNKIKGTYGWVEKEPQIIFLKTEEINNLDEIIKKMLKIKSIPISNYNYIFDEFGNEIKALSEE</sequence>
<reference evidence="2" key="1">
    <citation type="submission" date="2018-10" db="EMBL/GenBank/DDBJ databases">
        <title>Schaedlerella arabinophila gen. nov. sp. nov., isolated from the mouse intestinal tract and comparative analysis with the genome of the closely related altered Schaedler flora strain ASF502.</title>
        <authorList>
            <person name="Miyake S."/>
            <person name="Soh M."/>
            <person name="Seedorf H."/>
        </authorList>
    </citation>
    <scope>NUCLEOTIDE SEQUENCE [LARGE SCALE GENOMIC DNA]</scope>
    <source>
        <strain evidence="2">DSM 106076</strain>
    </source>
</reference>
<feature type="domain" description="Polysaccharide pyruvyl transferase" evidence="1">
    <location>
        <begin position="54"/>
        <end position="298"/>
    </location>
</feature>
<dbReference type="Proteomes" id="UP000274920">
    <property type="component" value="Unassembled WGS sequence"/>
</dbReference>
<evidence type="ECO:0000259" key="1">
    <source>
        <dbReference type="Pfam" id="PF04230"/>
    </source>
</evidence>